<keyword evidence="3" id="KW-0804">Transcription</keyword>
<dbReference type="PROSITE" id="PS50977">
    <property type="entry name" value="HTH_TETR_2"/>
    <property type="match status" value="1"/>
</dbReference>
<dbReference type="InterPro" id="IPR041347">
    <property type="entry name" value="MftR_C"/>
</dbReference>
<dbReference type="Pfam" id="PF00440">
    <property type="entry name" value="TetR_N"/>
    <property type="match status" value="1"/>
</dbReference>
<dbReference type="Pfam" id="PF17754">
    <property type="entry name" value="TetR_C_14"/>
    <property type="match status" value="1"/>
</dbReference>
<dbReference type="SUPFAM" id="SSF46689">
    <property type="entry name" value="Homeodomain-like"/>
    <property type="match status" value="1"/>
</dbReference>
<protein>
    <submittedName>
        <fullName evidence="6">TetR family transcriptional regulator</fullName>
    </submittedName>
</protein>
<dbReference type="InterPro" id="IPR050109">
    <property type="entry name" value="HTH-type_TetR-like_transc_reg"/>
</dbReference>
<dbReference type="InterPro" id="IPR009057">
    <property type="entry name" value="Homeodomain-like_sf"/>
</dbReference>
<evidence type="ECO:0000259" key="5">
    <source>
        <dbReference type="PROSITE" id="PS50977"/>
    </source>
</evidence>
<comment type="caution">
    <text evidence="6">The sequence shown here is derived from an EMBL/GenBank/DDBJ whole genome shotgun (WGS) entry which is preliminary data.</text>
</comment>
<evidence type="ECO:0000313" key="6">
    <source>
        <dbReference type="EMBL" id="MEQ0564819.1"/>
    </source>
</evidence>
<dbReference type="RefSeq" id="WP_348955908.1">
    <property type="nucleotide sequence ID" value="NZ_JBDZYD010000017.1"/>
</dbReference>
<feature type="DNA-binding region" description="H-T-H motif" evidence="4">
    <location>
        <begin position="36"/>
        <end position="55"/>
    </location>
</feature>
<dbReference type="Gene3D" id="1.10.357.10">
    <property type="entry name" value="Tetracycline Repressor, domain 2"/>
    <property type="match status" value="1"/>
</dbReference>
<name>A0ABV0LSC6_9PSEU</name>
<dbReference type="Proteomes" id="UP001440984">
    <property type="component" value="Unassembled WGS sequence"/>
</dbReference>
<evidence type="ECO:0000256" key="2">
    <source>
        <dbReference type="ARBA" id="ARBA00023125"/>
    </source>
</evidence>
<dbReference type="EMBL" id="JBDZYD010000017">
    <property type="protein sequence ID" value="MEQ0564819.1"/>
    <property type="molecule type" value="Genomic_DNA"/>
</dbReference>
<dbReference type="InterPro" id="IPR001647">
    <property type="entry name" value="HTH_TetR"/>
</dbReference>
<keyword evidence="1" id="KW-0805">Transcription regulation</keyword>
<reference evidence="6 7" key="1">
    <citation type="submission" date="2024-05" db="EMBL/GenBank/DDBJ databases">
        <authorList>
            <person name="Zhao H."/>
            <person name="Xu Y."/>
            <person name="Lin S."/>
            <person name="Spain J.C."/>
            <person name="Zhou N.-Y."/>
        </authorList>
    </citation>
    <scope>NUCLEOTIDE SEQUENCE [LARGE SCALE GENOMIC DNA]</scope>
    <source>
        <strain evidence="6 7">NEAU-NG30</strain>
    </source>
</reference>
<gene>
    <name evidence="6" type="ORF">ABJI51_37565</name>
</gene>
<proteinExistence type="predicted"/>
<dbReference type="PANTHER" id="PTHR30055:SF234">
    <property type="entry name" value="HTH-TYPE TRANSCRIPTIONAL REGULATOR BETI"/>
    <property type="match status" value="1"/>
</dbReference>
<dbReference type="PANTHER" id="PTHR30055">
    <property type="entry name" value="HTH-TYPE TRANSCRIPTIONAL REGULATOR RUTR"/>
    <property type="match status" value="1"/>
</dbReference>
<keyword evidence="2 4" id="KW-0238">DNA-binding</keyword>
<feature type="domain" description="HTH tetR-type" evidence="5">
    <location>
        <begin position="13"/>
        <end position="73"/>
    </location>
</feature>
<dbReference type="Gene3D" id="1.10.10.60">
    <property type="entry name" value="Homeodomain-like"/>
    <property type="match status" value="1"/>
</dbReference>
<accession>A0ABV0LSC6</accession>
<evidence type="ECO:0000256" key="4">
    <source>
        <dbReference type="PROSITE-ProRule" id="PRU00335"/>
    </source>
</evidence>
<dbReference type="PRINTS" id="PR00455">
    <property type="entry name" value="HTHTETR"/>
</dbReference>
<sequence length="221" mass="23860">MTSGEGLRERKKRAMRRRLSDTAAQMFLQHGFDAVRVADVAEACGVSEKTVYNYFPTKEALVMDQLADTADALRTHLADPGVAPVTAMLNVLDEELRALGASLAAARDPARALARYHRFGDLIRDSPSLRAYQSDVTERCTDVAAEVLAARAGCRPTDPEPQATAAALLGLWRIQFRALRTHLRPGVPIEDALSAVTGDVRRAAALLERGLATFPAVAIPG</sequence>
<organism evidence="6 7">
    <name type="scientific">Amycolatopsis melonis</name>
    <dbReference type="NCBI Taxonomy" id="3156488"/>
    <lineage>
        <taxon>Bacteria</taxon>
        <taxon>Bacillati</taxon>
        <taxon>Actinomycetota</taxon>
        <taxon>Actinomycetes</taxon>
        <taxon>Pseudonocardiales</taxon>
        <taxon>Pseudonocardiaceae</taxon>
        <taxon>Amycolatopsis</taxon>
    </lineage>
</organism>
<keyword evidence="7" id="KW-1185">Reference proteome</keyword>
<evidence type="ECO:0000313" key="7">
    <source>
        <dbReference type="Proteomes" id="UP001440984"/>
    </source>
</evidence>
<evidence type="ECO:0000256" key="1">
    <source>
        <dbReference type="ARBA" id="ARBA00023015"/>
    </source>
</evidence>
<evidence type="ECO:0000256" key="3">
    <source>
        <dbReference type="ARBA" id="ARBA00023163"/>
    </source>
</evidence>